<dbReference type="RefSeq" id="WP_277445598.1">
    <property type="nucleotide sequence ID" value="NZ_JAKOAV010000065.1"/>
</dbReference>
<dbReference type="Proteomes" id="UP001154312">
    <property type="component" value="Unassembled WGS sequence"/>
</dbReference>
<dbReference type="SUPFAM" id="SSF55874">
    <property type="entry name" value="ATPase domain of HSP90 chaperone/DNA topoisomerase II/histidine kinase"/>
    <property type="match status" value="1"/>
</dbReference>
<sequence length="300" mass="33836">MYKNGRSVIISTILLNTLFNVLINQEIYLSKDIHDLKAFLPFINLAVLLLSGLVVFSIKSLEENTKKIVELNLLKTHLSQVENLINTLQAQRHEHSRHIQTLQAMLHLDEADKAIEYIEGIAKNNRHAEEIVYVGHPALTALLNGKRKVAEAMKIDFAFSVKCDIANINIPPWDLCSILGNLLDNAFDAVLQANVDRRVAIEIKYENLNHVMYVYNTGPKIPEAVRQRLFIAGFTTKKSEARGYGLYLVKKLVDKYGGRIGVVSGERTTFIVYLPDRGRKVDDKNFCPKNSHYHGGAVKG</sequence>
<protein>
    <submittedName>
        <fullName evidence="5">ATP-binding protein</fullName>
    </submittedName>
</protein>
<dbReference type="GO" id="GO:0000160">
    <property type="term" value="P:phosphorelay signal transduction system"/>
    <property type="evidence" value="ECO:0007669"/>
    <property type="project" value="UniProtKB-KW"/>
</dbReference>
<keyword evidence="3" id="KW-1133">Transmembrane helix</keyword>
<dbReference type="Gene3D" id="1.10.287.130">
    <property type="match status" value="1"/>
</dbReference>
<reference evidence="5" key="1">
    <citation type="submission" date="2022-02" db="EMBL/GenBank/DDBJ databases">
        <authorList>
            <person name="Leng L."/>
        </authorList>
    </citation>
    <scope>NUCLEOTIDE SEQUENCE</scope>
    <source>
        <strain evidence="5">JI</strain>
    </source>
</reference>
<dbReference type="Gene3D" id="3.30.565.10">
    <property type="entry name" value="Histidine kinase-like ATPase, C-terminal domain"/>
    <property type="match status" value="1"/>
</dbReference>
<gene>
    <name evidence="5" type="ORF">L7E55_17200</name>
</gene>
<dbReference type="PROSITE" id="PS50109">
    <property type="entry name" value="HIS_KIN"/>
    <property type="match status" value="1"/>
</dbReference>
<evidence type="ECO:0000259" key="4">
    <source>
        <dbReference type="PROSITE" id="PS50109"/>
    </source>
</evidence>
<keyword evidence="5" id="KW-0547">Nucleotide-binding</keyword>
<dbReference type="EMBL" id="JAKOAV010000065">
    <property type="protein sequence ID" value="MDF9410052.1"/>
    <property type="molecule type" value="Genomic_DNA"/>
</dbReference>
<keyword evidence="3" id="KW-0472">Membrane</keyword>
<comment type="caution">
    <text evidence="5">The sequence shown here is derived from an EMBL/GenBank/DDBJ whole genome shotgun (WGS) entry which is preliminary data.</text>
</comment>
<dbReference type="AlphaFoldDB" id="A0A9X4H7H2"/>
<dbReference type="InterPro" id="IPR003594">
    <property type="entry name" value="HATPase_dom"/>
</dbReference>
<feature type="transmembrane region" description="Helical" evidence="3">
    <location>
        <begin position="38"/>
        <end position="58"/>
    </location>
</feature>
<dbReference type="InterPro" id="IPR036890">
    <property type="entry name" value="HATPase_C_sf"/>
</dbReference>
<dbReference type="Pfam" id="PF14689">
    <property type="entry name" value="SPOB_a"/>
    <property type="match status" value="1"/>
</dbReference>
<dbReference type="SMART" id="SM00387">
    <property type="entry name" value="HATPase_c"/>
    <property type="match status" value="1"/>
</dbReference>
<keyword evidence="3" id="KW-0812">Transmembrane</keyword>
<proteinExistence type="predicted"/>
<accession>A0A9X4H7H2</accession>
<keyword evidence="6" id="KW-1185">Reference proteome</keyword>
<keyword evidence="2" id="KW-0902">Two-component regulatory system</keyword>
<evidence type="ECO:0000313" key="5">
    <source>
        <dbReference type="EMBL" id="MDF9410052.1"/>
    </source>
</evidence>
<dbReference type="GO" id="GO:0042802">
    <property type="term" value="F:identical protein binding"/>
    <property type="evidence" value="ECO:0007669"/>
    <property type="project" value="TreeGrafter"/>
</dbReference>
<dbReference type="GO" id="GO:0016301">
    <property type="term" value="F:kinase activity"/>
    <property type="evidence" value="ECO:0007669"/>
    <property type="project" value="UniProtKB-KW"/>
</dbReference>
<feature type="domain" description="Histidine kinase" evidence="4">
    <location>
        <begin position="175"/>
        <end position="278"/>
    </location>
</feature>
<dbReference type="InterPro" id="IPR039506">
    <property type="entry name" value="SPOB_a"/>
</dbReference>
<evidence type="ECO:0000256" key="2">
    <source>
        <dbReference type="ARBA" id="ARBA00023012"/>
    </source>
</evidence>
<feature type="transmembrane region" description="Helical" evidence="3">
    <location>
        <begin position="7"/>
        <end position="23"/>
    </location>
</feature>
<name>A0A9X4H7H2_9FIRM</name>
<evidence type="ECO:0000256" key="3">
    <source>
        <dbReference type="SAM" id="Phobius"/>
    </source>
</evidence>
<organism evidence="5 6">
    <name type="scientific">Pelotomaculum isophthalicicum JI</name>
    <dbReference type="NCBI Taxonomy" id="947010"/>
    <lineage>
        <taxon>Bacteria</taxon>
        <taxon>Bacillati</taxon>
        <taxon>Bacillota</taxon>
        <taxon>Clostridia</taxon>
        <taxon>Eubacteriales</taxon>
        <taxon>Desulfotomaculaceae</taxon>
        <taxon>Pelotomaculum</taxon>
    </lineage>
</organism>
<keyword evidence="1" id="KW-0808">Transferase</keyword>
<evidence type="ECO:0000256" key="1">
    <source>
        <dbReference type="ARBA" id="ARBA00022777"/>
    </source>
</evidence>
<dbReference type="InterPro" id="IPR005467">
    <property type="entry name" value="His_kinase_dom"/>
</dbReference>
<evidence type="ECO:0000313" key="6">
    <source>
        <dbReference type="Proteomes" id="UP001154312"/>
    </source>
</evidence>
<keyword evidence="5" id="KW-0067">ATP-binding</keyword>
<keyword evidence="1" id="KW-0418">Kinase</keyword>
<dbReference type="PANTHER" id="PTHR40448:SF1">
    <property type="entry name" value="TWO-COMPONENT SENSOR HISTIDINE KINASE"/>
    <property type="match status" value="1"/>
</dbReference>
<dbReference type="Pfam" id="PF02518">
    <property type="entry name" value="HATPase_c"/>
    <property type="match status" value="1"/>
</dbReference>
<dbReference type="PANTHER" id="PTHR40448">
    <property type="entry name" value="TWO-COMPONENT SENSOR HISTIDINE KINASE"/>
    <property type="match status" value="1"/>
</dbReference>
<dbReference type="GO" id="GO:0005524">
    <property type="term" value="F:ATP binding"/>
    <property type="evidence" value="ECO:0007669"/>
    <property type="project" value="UniProtKB-KW"/>
</dbReference>